<name>A0A7J7V8F3_RHIFE</name>
<dbReference type="AlphaFoldDB" id="A0A7J7V8F3"/>
<proteinExistence type="predicted"/>
<evidence type="ECO:0000256" key="1">
    <source>
        <dbReference type="SAM" id="MobiDB-lite"/>
    </source>
</evidence>
<feature type="compositionally biased region" description="Basic and acidic residues" evidence="1">
    <location>
        <begin position="166"/>
        <end position="179"/>
    </location>
</feature>
<dbReference type="Proteomes" id="UP000585614">
    <property type="component" value="Unassembled WGS sequence"/>
</dbReference>
<feature type="region of interest" description="Disordered" evidence="1">
    <location>
        <begin position="89"/>
        <end position="109"/>
    </location>
</feature>
<protein>
    <submittedName>
        <fullName evidence="2">Uncharacterized protein</fullName>
    </submittedName>
</protein>
<evidence type="ECO:0000313" key="2">
    <source>
        <dbReference type="EMBL" id="KAF6321311.1"/>
    </source>
</evidence>
<feature type="region of interest" description="Disordered" evidence="1">
    <location>
        <begin position="164"/>
        <end position="196"/>
    </location>
</feature>
<dbReference type="EMBL" id="JACAGC010000014">
    <property type="protein sequence ID" value="KAF6321311.1"/>
    <property type="molecule type" value="Genomic_DNA"/>
</dbReference>
<sequence length="212" mass="23820">MMIAKSPLKKENIICLCGFQLHPLSYCTENRIMLGNMEEISRKQEVFTLNAKSATDGTGKLFHPLVLPSTPESDMLTAHLLLPSLGIPGTAGGQRQAHSSPLTKDRERKPQIRALEIDMAADSAILCPGKFNEERETLFIKATWLLLTQRQQDGTEWARNLLGKMPGRENGEKSEEARRLSNSRAGLTPRKEQRRDGRRVCSILHHRAVVRL</sequence>
<evidence type="ECO:0000313" key="3">
    <source>
        <dbReference type="Proteomes" id="UP000585614"/>
    </source>
</evidence>
<accession>A0A7J7V8F3</accession>
<organism evidence="2 3">
    <name type="scientific">Rhinolophus ferrumequinum</name>
    <name type="common">Greater horseshoe bat</name>
    <dbReference type="NCBI Taxonomy" id="59479"/>
    <lineage>
        <taxon>Eukaryota</taxon>
        <taxon>Metazoa</taxon>
        <taxon>Chordata</taxon>
        <taxon>Craniata</taxon>
        <taxon>Vertebrata</taxon>
        <taxon>Euteleostomi</taxon>
        <taxon>Mammalia</taxon>
        <taxon>Eutheria</taxon>
        <taxon>Laurasiatheria</taxon>
        <taxon>Chiroptera</taxon>
        <taxon>Yinpterochiroptera</taxon>
        <taxon>Rhinolophoidea</taxon>
        <taxon>Rhinolophidae</taxon>
        <taxon>Rhinolophinae</taxon>
        <taxon>Rhinolophus</taxon>
    </lineage>
</organism>
<reference evidence="2 3" key="1">
    <citation type="journal article" date="2020" name="Nature">
        <title>Six reference-quality genomes reveal evolution of bat adaptations.</title>
        <authorList>
            <person name="Jebb D."/>
            <person name="Huang Z."/>
            <person name="Pippel M."/>
            <person name="Hughes G.M."/>
            <person name="Lavrichenko K."/>
            <person name="Devanna P."/>
            <person name="Winkler S."/>
            <person name="Jermiin L.S."/>
            <person name="Skirmuntt E.C."/>
            <person name="Katzourakis A."/>
            <person name="Burkitt-Gray L."/>
            <person name="Ray D.A."/>
            <person name="Sullivan K.A.M."/>
            <person name="Roscito J.G."/>
            <person name="Kirilenko B.M."/>
            <person name="Davalos L.M."/>
            <person name="Corthals A.P."/>
            <person name="Power M.L."/>
            <person name="Jones G."/>
            <person name="Ransome R.D."/>
            <person name="Dechmann D.K.N."/>
            <person name="Locatelli A.G."/>
            <person name="Puechmaille S.J."/>
            <person name="Fedrigo O."/>
            <person name="Jarvis E.D."/>
            <person name="Hiller M."/>
            <person name="Vernes S.C."/>
            <person name="Myers E.W."/>
            <person name="Teeling E.C."/>
        </authorList>
    </citation>
    <scope>NUCLEOTIDE SEQUENCE [LARGE SCALE GENOMIC DNA]</scope>
    <source>
        <strain evidence="2">MRhiFer1</strain>
        <tissue evidence="2">Lung</tissue>
    </source>
</reference>
<gene>
    <name evidence="2" type="ORF">mRhiFer1_008439</name>
</gene>
<comment type="caution">
    <text evidence="2">The sequence shown here is derived from an EMBL/GenBank/DDBJ whole genome shotgun (WGS) entry which is preliminary data.</text>
</comment>